<evidence type="ECO:0000313" key="2">
    <source>
        <dbReference type="Proteomes" id="UP000230233"/>
    </source>
</evidence>
<dbReference type="Proteomes" id="UP000230233">
    <property type="component" value="Chromosome II"/>
</dbReference>
<name>A0A2G5V7U5_9PELO</name>
<evidence type="ECO:0000313" key="1">
    <source>
        <dbReference type="EMBL" id="PIC47721.1"/>
    </source>
</evidence>
<comment type="caution">
    <text evidence="1">The sequence shown here is derived from an EMBL/GenBank/DDBJ whole genome shotgun (WGS) entry which is preliminary data.</text>
</comment>
<dbReference type="AlphaFoldDB" id="A0A2G5V7U5"/>
<gene>
    <name evidence="1" type="primary">Cnig_chr_II.g6970</name>
    <name evidence="1" type="ORF">B9Z55_006970</name>
</gene>
<organism evidence="1 2">
    <name type="scientific">Caenorhabditis nigoni</name>
    <dbReference type="NCBI Taxonomy" id="1611254"/>
    <lineage>
        <taxon>Eukaryota</taxon>
        <taxon>Metazoa</taxon>
        <taxon>Ecdysozoa</taxon>
        <taxon>Nematoda</taxon>
        <taxon>Chromadorea</taxon>
        <taxon>Rhabditida</taxon>
        <taxon>Rhabditina</taxon>
        <taxon>Rhabditomorpha</taxon>
        <taxon>Rhabditoidea</taxon>
        <taxon>Rhabditidae</taxon>
        <taxon>Peloderinae</taxon>
        <taxon>Caenorhabditis</taxon>
    </lineage>
</organism>
<keyword evidence="2" id="KW-1185">Reference proteome</keyword>
<dbReference type="EMBL" id="PDUG01000002">
    <property type="protein sequence ID" value="PIC47721.1"/>
    <property type="molecule type" value="Genomic_DNA"/>
</dbReference>
<sequence length="92" mass="11038">MARHFMIFREFGVGTVRASLTLFIFMVDVQTFFIQKVINWQAFMSSTPMFYLQNESQENGKYENFKYQRIQKMPIFEKTYSGDHVYQIPQGE</sequence>
<reference evidence="2" key="1">
    <citation type="submission" date="2017-10" db="EMBL/GenBank/DDBJ databases">
        <title>Rapid genome shrinkage in a self-fertile nematode reveals novel sperm competition proteins.</title>
        <authorList>
            <person name="Yin D."/>
            <person name="Schwarz E.M."/>
            <person name="Thomas C.G."/>
            <person name="Felde R.L."/>
            <person name="Korf I.F."/>
            <person name="Cutter A.D."/>
            <person name="Schartner C.M."/>
            <person name="Ralston E.J."/>
            <person name="Meyer B.J."/>
            <person name="Haag E.S."/>
        </authorList>
    </citation>
    <scope>NUCLEOTIDE SEQUENCE [LARGE SCALE GENOMIC DNA]</scope>
    <source>
        <strain evidence="2">JU1422</strain>
    </source>
</reference>
<proteinExistence type="predicted"/>
<protein>
    <submittedName>
        <fullName evidence="1">Uncharacterized protein</fullName>
    </submittedName>
</protein>
<accession>A0A2G5V7U5</accession>